<dbReference type="PANTHER" id="PTHR41252:SF1">
    <property type="entry name" value="BLR2505 PROTEIN"/>
    <property type="match status" value="1"/>
</dbReference>
<dbReference type="Proteomes" id="UP000557566">
    <property type="component" value="Unassembled WGS sequence"/>
</dbReference>
<feature type="domain" description="SnoaL-like" evidence="1">
    <location>
        <begin position="29"/>
        <end position="133"/>
    </location>
</feature>
<reference evidence="2 3" key="1">
    <citation type="journal article" date="2020" name="Genome Biol. Evol.">
        <title>A new high-quality draft genome assembly of the Chinese cordyceps Ophiocordyceps sinensis.</title>
        <authorList>
            <person name="Shu R."/>
            <person name="Zhang J."/>
            <person name="Meng Q."/>
            <person name="Zhang H."/>
            <person name="Zhou G."/>
            <person name="Li M."/>
            <person name="Wu P."/>
            <person name="Zhao Y."/>
            <person name="Chen C."/>
            <person name="Qin Q."/>
        </authorList>
    </citation>
    <scope>NUCLEOTIDE SEQUENCE [LARGE SCALE GENOMIC DNA]</scope>
    <source>
        <strain evidence="2 3">IOZ07</strain>
    </source>
</reference>
<dbReference type="PANTHER" id="PTHR41252">
    <property type="entry name" value="BLR2505 PROTEIN"/>
    <property type="match status" value="1"/>
</dbReference>
<accession>A0A8H4LRA5</accession>
<organism evidence="2 3">
    <name type="scientific">Ophiocordyceps sinensis</name>
    <dbReference type="NCBI Taxonomy" id="72228"/>
    <lineage>
        <taxon>Eukaryota</taxon>
        <taxon>Fungi</taxon>
        <taxon>Dikarya</taxon>
        <taxon>Ascomycota</taxon>
        <taxon>Pezizomycotina</taxon>
        <taxon>Sordariomycetes</taxon>
        <taxon>Hypocreomycetidae</taxon>
        <taxon>Hypocreales</taxon>
        <taxon>Ophiocordycipitaceae</taxon>
        <taxon>Ophiocordyceps</taxon>
    </lineage>
</organism>
<dbReference type="Gene3D" id="3.10.450.50">
    <property type="match status" value="1"/>
</dbReference>
<comment type="caution">
    <text evidence="2">The sequence shown here is derived from an EMBL/GenBank/DDBJ whole genome shotgun (WGS) entry which is preliminary data.</text>
</comment>
<evidence type="ECO:0000313" key="3">
    <source>
        <dbReference type="Proteomes" id="UP000557566"/>
    </source>
</evidence>
<evidence type="ECO:0000313" key="2">
    <source>
        <dbReference type="EMBL" id="KAF4503998.1"/>
    </source>
</evidence>
<protein>
    <recommendedName>
        <fullName evidence="1">SnoaL-like domain-containing protein</fullName>
    </recommendedName>
</protein>
<dbReference type="EMBL" id="JAAVMX010000012">
    <property type="protein sequence ID" value="KAF4503998.1"/>
    <property type="molecule type" value="Genomic_DNA"/>
</dbReference>
<dbReference type="Pfam" id="PF12680">
    <property type="entry name" value="SnoaL_2"/>
    <property type="match status" value="1"/>
</dbReference>
<dbReference type="OrthoDB" id="10264449at2759"/>
<name>A0A8H4LRA5_9HYPO</name>
<keyword evidence="3" id="KW-1185">Reference proteome</keyword>
<dbReference type="SUPFAM" id="SSF54427">
    <property type="entry name" value="NTF2-like"/>
    <property type="match status" value="1"/>
</dbReference>
<dbReference type="AlphaFoldDB" id="A0A8H4LRA5"/>
<sequence>MAGFVLAKEHILEAFSPLAITDDAAARARFFSDTVAPDVTWHMAGSAHSLAGTRHSLQAHMDATFNRLGARLRGPIRFDVTRVVVDAQPDPDGRWWACVETRGQATRKPSGKPYNNEYIWLTAWSREGRIVEVRSYFDSMLSEEVLREPVD</sequence>
<dbReference type="InterPro" id="IPR037401">
    <property type="entry name" value="SnoaL-like"/>
</dbReference>
<dbReference type="InterPro" id="IPR032710">
    <property type="entry name" value="NTF2-like_dom_sf"/>
</dbReference>
<gene>
    <name evidence="2" type="ORF">G6O67_008622</name>
</gene>
<proteinExistence type="predicted"/>
<evidence type="ECO:0000259" key="1">
    <source>
        <dbReference type="Pfam" id="PF12680"/>
    </source>
</evidence>